<organism evidence="2 3">
    <name type="scientific">Liparis tanakae</name>
    <name type="common">Tanaka's snailfish</name>
    <dbReference type="NCBI Taxonomy" id="230148"/>
    <lineage>
        <taxon>Eukaryota</taxon>
        <taxon>Metazoa</taxon>
        <taxon>Chordata</taxon>
        <taxon>Craniata</taxon>
        <taxon>Vertebrata</taxon>
        <taxon>Euteleostomi</taxon>
        <taxon>Actinopterygii</taxon>
        <taxon>Neopterygii</taxon>
        <taxon>Teleostei</taxon>
        <taxon>Neoteleostei</taxon>
        <taxon>Acanthomorphata</taxon>
        <taxon>Eupercaria</taxon>
        <taxon>Perciformes</taxon>
        <taxon>Cottioidei</taxon>
        <taxon>Cottales</taxon>
        <taxon>Liparidae</taxon>
        <taxon>Liparis</taxon>
    </lineage>
</organism>
<keyword evidence="3" id="KW-1185">Reference proteome</keyword>
<evidence type="ECO:0000313" key="2">
    <source>
        <dbReference type="EMBL" id="TNN80515.1"/>
    </source>
</evidence>
<proteinExistence type="predicted"/>
<accession>A0A4Z2IRF7</accession>
<evidence type="ECO:0000313" key="3">
    <source>
        <dbReference type="Proteomes" id="UP000314294"/>
    </source>
</evidence>
<sequence>MALPASDSQLISQLIDAAAGSAPGSRSEPFSRGIPQDAVPRTAPDSVSLIACRRHESKRVATLNPTLCDIKQRRRVASPLRSYRPCDIVGWSRPLLGGYGAPGSFCFSNPLPFMTVDDDGMAA</sequence>
<dbReference type="EMBL" id="SRLO01000054">
    <property type="protein sequence ID" value="TNN80515.1"/>
    <property type="molecule type" value="Genomic_DNA"/>
</dbReference>
<comment type="caution">
    <text evidence="2">The sequence shown here is derived from an EMBL/GenBank/DDBJ whole genome shotgun (WGS) entry which is preliminary data.</text>
</comment>
<dbReference type="Proteomes" id="UP000314294">
    <property type="component" value="Unassembled WGS sequence"/>
</dbReference>
<evidence type="ECO:0000256" key="1">
    <source>
        <dbReference type="SAM" id="MobiDB-lite"/>
    </source>
</evidence>
<name>A0A4Z2IRF7_9TELE</name>
<feature type="region of interest" description="Disordered" evidence="1">
    <location>
        <begin position="18"/>
        <end position="42"/>
    </location>
</feature>
<reference evidence="2 3" key="1">
    <citation type="submission" date="2019-03" db="EMBL/GenBank/DDBJ databases">
        <title>First draft genome of Liparis tanakae, snailfish: a comprehensive survey of snailfish specific genes.</title>
        <authorList>
            <person name="Kim W."/>
            <person name="Song I."/>
            <person name="Jeong J.-H."/>
            <person name="Kim D."/>
            <person name="Kim S."/>
            <person name="Ryu S."/>
            <person name="Song J.Y."/>
            <person name="Lee S.K."/>
        </authorList>
    </citation>
    <scope>NUCLEOTIDE SEQUENCE [LARGE SCALE GENOMIC DNA]</scope>
    <source>
        <tissue evidence="2">Muscle</tissue>
    </source>
</reference>
<gene>
    <name evidence="2" type="ORF">EYF80_009254</name>
</gene>
<dbReference type="AlphaFoldDB" id="A0A4Z2IRF7"/>
<protein>
    <submittedName>
        <fullName evidence="2">Uncharacterized protein</fullName>
    </submittedName>
</protein>